<reference evidence="2" key="1">
    <citation type="submission" date="2023-06" db="EMBL/GenBank/DDBJ databases">
        <title>Genome-scale phylogeny and comparative genomics of the fungal order Sordariales.</title>
        <authorList>
            <consortium name="Lawrence Berkeley National Laboratory"/>
            <person name="Hensen N."/>
            <person name="Bonometti L."/>
            <person name="Westerberg I."/>
            <person name="Brannstrom I.O."/>
            <person name="Guillou S."/>
            <person name="Cros-Aarteil S."/>
            <person name="Calhoun S."/>
            <person name="Haridas S."/>
            <person name="Kuo A."/>
            <person name="Mondo S."/>
            <person name="Pangilinan J."/>
            <person name="Riley R."/>
            <person name="Labutti K."/>
            <person name="Andreopoulos B."/>
            <person name="Lipzen A."/>
            <person name="Chen C."/>
            <person name="Yanf M."/>
            <person name="Daum C."/>
            <person name="Ng V."/>
            <person name="Clum A."/>
            <person name="Steindorff A."/>
            <person name="Ohm R."/>
            <person name="Martin F."/>
            <person name="Silar P."/>
            <person name="Natvig D."/>
            <person name="Lalanne C."/>
            <person name="Gautier V."/>
            <person name="Ament-Velasquez S.L."/>
            <person name="Kruys A."/>
            <person name="Hutchinson M.I."/>
            <person name="Powell A.J."/>
            <person name="Barry K."/>
            <person name="Miller A.N."/>
            <person name="Grigoriev I.V."/>
            <person name="Debuchy R."/>
            <person name="Gladieux P."/>
            <person name="Thoren M.H."/>
            <person name="Johannesson H."/>
        </authorList>
    </citation>
    <scope>NUCLEOTIDE SEQUENCE</scope>
    <source>
        <strain evidence="2">CBS 606.72</strain>
    </source>
</reference>
<comment type="caution">
    <text evidence="2">The sequence shown here is derived from an EMBL/GenBank/DDBJ whole genome shotgun (WGS) entry which is preliminary data.</text>
</comment>
<dbReference type="GO" id="GO:0001164">
    <property type="term" value="F:RNA polymerase I core promoter sequence-specific DNA binding"/>
    <property type="evidence" value="ECO:0007669"/>
    <property type="project" value="TreeGrafter"/>
</dbReference>
<proteinExistence type="predicted"/>
<dbReference type="EMBL" id="JAULSU010000004">
    <property type="protein sequence ID" value="KAK0619889.1"/>
    <property type="molecule type" value="Genomic_DNA"/>
</dbReference>
<dbReference type="GO" id="GO:0042790">
    <property type="term" value="P:nucleolar large rRNA transcription by RNA polymerase I"/>
    <property type="evidence" value="ECO:0007669"/>
    <property type="project" value="TreeGrafter"/>
</dbReference>
<feature type="compositionally biased region" description="Polar residues" evidence="1">
    <location>
        <begin position="71"/>
        <end position="82"/>
    </location>
</feature>
<keyword evidence="3" id="KW-1185">Reference proteome</keyword>
<dbReference type="GO" id="GO:0070860">
    <property type="term" value="C:RNA polymerase I core factor complex"/>
    <property type="evidence" value="ECO:0007669"/>
    <property type="project" value="TreeGrafter"/>
</dbReference>
<evidence type="ECO:0000313" key="2">
    <source>
        <dbReference type="EMBL" id="KAK0619889.1"/>
    </source>
</evidence>
<accession>A0AA39WQT9</accession>
<feature type="compositionally biased region" description="Low complexity" evidence="1">
    <location>
        <begin position="10"/>
        <end position="19"/>
    </location>
</feature>
<organism evidence="2 3">
    <name type="scientific">Immersiella caudata</name>
    <dbReference type="NCBI Taxonomy" id="314043"/>
    <lineage>
        <taxon>Eukaryota</taxon>
        <taxon>Fungi</taxon>
        <taxon>Dikarya</taxon>
        <taxon>Ascomycota</taxon>
        <taxon>Pezizomycotina</taxon>
        <taxon>Sordariomycetes</taxon>
        <taxon>Sordariomycetidae</taxon>
        <taxon>Sordariales</taxon>
        <taxon>Lasiosphaeriaceae</taxon>
        <taxon>Immersiella</taxon>
    </lineage>
</organism>
<evidence type="ECO:0000313" key="3">
    <source>
        <dbReference type="Proteomes" id="UP001175000"/>
    </source>
</evidence>
<dbReference type="InterPro" id="IPR053029">
    <property type="entry name" value="RNA_pol_I-specific_init_factor"/>
</dbReference>
<dbReference type="Proteomes" id="UP001175000">
    <property type="component" value="Unassembled WGS sequence"/>
</dbReference>
<sequence>MSSQKRKRAPSSTPASSTTINPLSHPPSTLKQFRPAGLSSDLPLPSSSHPSFPHRPIPSPKATRRRHCRASFSSADAGETSQGDGTEGERGGDGDDEATATEVDARTGEEDDEDEEGEKIVRRRVDRLGTAYRAKLGALSTAVQRFLSEGDIDSASRAFGLLARAKVYGTGVDLRRERYWELGAEILARQGEVSGKQEEGDGDGGRGQEEGRERIAMFYEWLVRQHPWTSSHLSSISALDFYPAMFGCQMEGVHALHAKELERVEDELRAGRFDWGDGGYEEEGEGVDAMDVDGGGNEEEEYTKSEARFERKLRHAKDRLRRTALTRMRELEKKMDDTMTVPPFSTHPRLLRLRGMVALYIADLCVPLDGSTLEGIEEGLAREKARSKAKKAFKTLQEKGGGVEEQWMMDMLEGNEGEDDDEELATLGAS</sequence>
<dbReference type="PANTHER" id="PTHR28244">
    <property type="entry name" value="RNA POLYMERASE I-SPECIFIC TRANSCRIPTION INITIATION FACTOR RRN11"/>
    <property type="match status" value="1"/>
</dbReference>
<feature type="compositionally biased region" description="Acidic residues" evidence="1">
    <location>
        <begin position="284"/>
        <end position="301"/>
    </location>
</feature>
<dbReference type="AlphaFoldDB" id="A0AA39WQT9"/>
<name>A0AA39WQT9_9PEZI</name>
<dbReference type="GO" id="GO:0017025">
    <property type="term" value="F:TBP-class protein binding"/>
    <property type="evidence" value="ECO:0007669"/>
    <property type="project" value="TreeGrafter"/>
</dbReference>
<evidence type="ECO:0000256" key="1">
    <source>
        <dbReference type="SAM" id="MobiDB-lite"/>
    </source>
</evidence>
<dbReference type="PANTHER" id="PTHR28244:SF1">
    <property type="entry name" value="RNA POLYMERASE I-SPECIFIC TRANSCRIPTION INITIATION FACTOR RRN11"/>
    <property type="match status" value="1"/>
</dbReference>
<protein>
    <submittedName>
        <fullName evidence="2">Uncharacterized protein</fullName>
    </submittedName>
</protein>
<feature type="compositionally biased region" description="Polar residues" evidence="1">
    <location>
        <begin position="20"/>
        <end position="31"/>
    </location>
</feature>
<feature type="compositionally biased region" description="Low complexity" evidence="1">
    <location>
        <begin position="38"/>
        <end position="51"/>
    </location>
</feature>
<feature type="region of interest" description="Disordered" evidence="1">
    <location>
        <begin position="1"/>
        <end position="121"/>
    </location>
</feature>
<feature type="region of interest" description="Disordered" evidence="1">
    <location>
        <begin position="284"/>
        <end position="304"/>
    </location>
</feature>
<gene>
    <name evidence="2" type="ORF">B0T14DRAFT_566693</name>
</gene>